<dbReference type="eggNOG" id="COG2148">
    <property type="taxonomic scope" value="Bacteria"/>
</dbReference>
<evidence type="ECO:0000256" key="4">
    <source>
        <dbReference type="ARBA" id="ARBA00022692"/>
    </source>
</evidence>
<dbReference type="STRING" id="479434.Sthe_2741"/>
<dbReference type="NCBIfam" id="TIGR03025">
    <property type="entry name" value="EPS_sugtrans"/>
    <property type="match status" value="1"/>
</dbReference>
<dbReference type="InParanoid" id="D1C8L2"/>
<dbReference type="AlphaFoldDB" id="D1C8L2"/>
<dbReference type="RefSeq" id="WP_012873193.1">
    <property type="nucleotide sequence ID" value="NC_013524.1"/>
</dbReference>
<dbReference type="OrthoDB" id="9795351at2"/>
<evidence type="ECO:0000256" key="1">
    <source>
        <dbReference type="ARBA" id="ARBA00004141"/>
    </source>
</evidence>
<keyword evidence="3 9" id="KW-0808">Transferase</keyword>
<feature type="transmembrane region" description="Helical" evidence="7">
    <location>
        <begin position="109"/>
        <end position="129"/>
    </location>
</feature>
<reference evidence="9 10" key="2">
    <citation type="journal article" date="2010" name="Stand. Genomic Sci.">
        <title>Complete genome sequence of Desulfohalobium retbaense type strain (HR(100)).</title>
        <authorList>
            <person name="Spring S."/>
            <person name="Nolan M."/>
            <person name="Lapidus A."/>
            <person name="Glavina Del Rio T."/>
            <person name="Copeland A."/>
            <person name="Tice H."/>
            <person name="Cheng J.F."/>
            <person name="Lucas S."/>
            <person name="Land M."/>
            <person name="Chen F."/>
            <person name="Bruce D."/>
            <person name="Goodwin L."/>
            <person name="Pitluck S."/>
            <person name="Ivanova N."/>
            <person name="Mavromatis K."/>
            <person name="Mikhailova N."/>
            <person name="Pati A."/>
            <person name="Chen A."/>
            <person name="Palaniappan K."/>
            <person name="Hauser L."/>
            <person name="Chang Y.J."/>
            <person name="Jeffries C.D."/>
            <person name="Munk C."/>
            <person name="Kiss H."/>
            <person name="Chain P."/>
            <person name="Han C."/>
            <person name="Brettin T."/>
            <person name="Detter J.C."/>
            <person name="Schuler E."/>
            <person name="Goker M."/>
            <person name="Rohde M."/>
            <person name="Bristow J."/>
            <person name="Eisen J.A."/>
            <person name="Markowitz V."/>
            <person name="Hugenholtz P."/>
            <person name="Kyrpides N.C."/>
            <person name="Klenk H.P."/>
        </authorList>
    </citation>
    <scope>NUCLEOTIDE SEQUENCE [LARGE SCALE GENOMIC DNA]</scope>
    <source>
        <strain evidence="10">ATCC 49802 / DSM 20745 / S 6022</strain>
    </source>
</reference>
<dbReference type="HOGENOM" id="CLU_024920_3_5_0"/>
<evidence type="ECO:0000256" key="3">
    <source>
        <dbReference type="ARBA" id="ARBA00022679"/>
    </source>
</evidence>
<keyword evidence="5 7" id="KW-1133">Transmembrane helix</keyword>
<dbReference type="NCBIfam" id="TIGR03023">
    <property type="entry name" value="WcaJ_sugtrans"/>
    <property type="match status" value="1"/>
</dbReference>
<dbReference type="EC" id="2.7.8.6" evidence="9"/>
<dbReference type="Gene3D" id="3.40.50.720">
    <property type="entry name" value="NAD(P)-binding Rossmann-like Domain"/>
    <property type="match status" value="1"/>
</dbReference>
<comment type="similarity">
    <text evidence="2">Belongs to the bacterial sugar transferase family.</text>
</comment>
<evidence type="ECO:0000256" key="7">
    <source>
        <dbReference type="SAM" id="Phobius"/>
    </source>
</evidence>
<organism evidence="9 10">
    <name type="scientific">Sphaerobacter thermophilus (strain ATCC 49802 / DSM 20745 / KCCM 41009 / NCIMB 13125 / S 6022)</name>
    <dbReference type="NCBI Taxonomy" id="479434"/>
    <lineage>
        <taxon>Bacteria</taxon>
        <taxon>Pseudomonadati</taxon>
        <taxon>Thermomicrobiota</taxon>
        <taxon>Thermomicrobia</taxon>
        <taxon>Sphaerobacterales</taxon>
        <taxon>Sphaerobacterineae</taxon>
        <taxon>Sphaerobacteraceae</taxon>
        <taxon>Sphaerobacter</taxon>
    </lineage>
</organism>
<evidence type="ECO:0000256" key="2">
    <source>
        <dbReference type="ARBA" id="ARBA00006464"/>
    </source>
</evidence>
<gene>
    <name evidence="9" type="ordered locus">Sthe_2741</name>
</gene>
<sequence>MAALTGRDVTAELRTSTGVQQRASARREPRWLTQTLRAGTDAALVLLAFALAYWLRYRLELGGDVLPGFSQPFDFFLGKALLLVVISVIIFHLRGLYRLPRWTSFLDEAQTVVSGSTTAMAIVILYSFLQRFYPSRLIFIYAWLLMIALLLTKRLAVRFGRQLLWRRGIGVDRVLVVGAGRAGQRLLQYIYNQPQLGYRVAGLADDVPLDDDWGIATERRVERPEYLGRLADIGEIVDRHEIDEVMIALPPTEHNAVAHVIATCRERGIPFMFVPDLFEMALDRVRINEVAGLALIEVKDARISGWNYAVKRAMDVVIATTVLTLAAPLMLLIAIAIKLDSPGPILFGQERVGKNGRRFTLYKFRSMCKDAEEKKAELLAAASPKDGLLFKLKDDPRVTRVGRILRRTSLDELPQFFNVLVGEMSVVGPRPQVPSEVAAYEDWHYQRLMVTPGLTGLWQVNGRSNLTFDEMVKLDLYYAEHWSPWLDIKLILRTIPAVLLGRGAY</sequence>
<keyword evidence="6 7" id="KW-0472">Membrane</keyword>
<dbReference type="PANTHER" id="PTHR30576:SF10">
    <property type="entry name" value="SLL5057 PROTEIN"/>
    <property type="match status" value="1"/>
</dbReference>
<feature type="transmembrane region" description="Helical" evidence="7">
    <location>
        <begin position="75"/>
        <end position="97"/>
    </location>
</feature>
<keyword evidence="4 7" id="KW-0812">Transmembrane</keyword>
<feature type="transmembrane region" description="Helical" evidence="7">
    <location>
        <begin position="316"/>
        <end position="337"/>
    </location>
</feature>
<dbReference type="Proteomes" id="UP000002027">
    <property type="component" value="Chromosome 2"/>
</dbReference>
<accession>D1C8L2</accession>
<dbReference type="InterPro" id="IPR036291">
    <property type="entry name" value="NAD(P)-bd_dom_sf"/>
</dbReference>
<feature type="domain" description="Bacterial sugar transferase" evidence="8">
    <location>
        <begin position="311"/>
        <end position="499"/>
    </location>
</feature>
<dbReference type="EMBL" id="CP001824">
    <property type="protein sequence ID" value="ACZ40155.1"/>
    <property type="molecule type" value="Genomic_DNA"/>
</dbReference>
<dbReference type="SUPFAM" id="SSF51735">
    <property type="entry name" value="NAD(P)-binding Rossmann-fold domains"/>
    <property type="match status" value="1"/>
</dbReference>
<evidence type="ECO:0000256" key="6">
    <source>
        <dbReference type="ARBA" id="ARBA00023136"/>
    </source>
</evidence>
<dbReference type="PANTHER" id="PTHR30576">
    <property type="entry name" value="COLANIC BIOSYNTHESIS UDP-GLUCOSE LIPID CARRIER TRANSFERASE"/>
    <property type="match status" value="1"/>
</dbReference>
<dbReference type="KEGG" id="sti:Sthe_2741"/>
<reference evidence="10" key="1">
    <citation type="submission" date="2009-11" db="EMBL/GenBank/DDBJ databases">
        <title>The complete chromosome 2 of Sphaerobacter thermophilus DSM 20745.</title>
        <authorList>
            <person name="Lucas S."/>
            <person name="Copeland A."/>
            <person name="Lapidus A."/>
            <person name="Glavina del Rio T."/>
            <person name="Dalin E."/>
            <person name="Tice H."/>
            <person name="Bruce D."/>
            <person name="Goodwin L."/>
            <person name="Pitluck S."/>
            <person name="Kyrpides N."/>
            <person name="Mavromatis K."/>
            <person name="Ivanova N."/>
            <person name="Mikhailova N."/>
            <person name="LaButti K.M."/>
            <person name="Clum A."/>
            <person name="Sun H.I."/>
            <person name="Brettin T."/>
            <person name="Detter J.C."/>
            <person name="Han C."/>
            <person name="Larimer F."/>
            <person name="Land M."/>
            <person name="Hauser L."/>
            <person name="Markowitz V."/>
            <person name="Cheng J.F."/>
            <person name="Hugenholtz P."/>
            <person name="Woyke T."/>
            <person name="Wu D."/>
            <person name="Steenblock K."/>
            <person name="Schneider S."/>
            <person name="Pukall R."/>
            <person name="Goeker M."/>
            <person name="Klenk H.P."/>
            <person name="Eisen J.A."/>
        </authorList>
    </citation>
    <scope>NUCLEOTIDE SEQUENCE [LARGE SCALE GENOMIC DNA]</scope>
    <source>
        <strain evidence="10">ATCC 49802 / DSM 20745 / S 6022</strain>
    </source>
</reference>
<dbReference type="InterPro" id="IPR003362">
    <property type="entry name" value="Bact_transf"/>
</dbReference>
<dbReference type="GO" id="GO:0016020">
    <property type="term" value="C:membrane"/>
    <property type="evidence" value="ECO:0007669"/>
    <property type="project" value="UniProtKB-SubCell"/>
</dbReference>
<dbReference type="eggNOG" id="COG1086">
    <property type="taxonomic scope" value="Bacteria"/>
</dbReference>
<evidence type="ECO:0000313" key="9">
    <source>
        <dbReference type="EMBL" id="ACZ40155.1"/>
    </source>
</evidence>
<dbReference type="Pfam" id="PF13727">
    <property type="entry name" value="CoA_binding_3"/>
    <property type="match status" value="1"/>
</dbReference>
<evidence type="ECO:0000256" key="5">
    <source>
        <dbReference type="ARBA" id="ARBA00022989"/>
    </source>
</evidence>
<proteinExistence type="inferred from homology"/>
<feature type="transmembrane region" description="Helical" evidence="7">
    <location>
        <begin position="135"/>
        <end position="152"/>
    </location>
</feature>
<keyword evidence="10" id="KW-1185">Reference proteome</keyword>
<dbReference type="Pfam" id="PF02397">
    <property type="entry name" value="Bac_transf"/>
    <property type="match status" value="1"/>
</dbReference>
<dbReference type="InterPro" id="IPR017475">
    <property type="entry name" value="EPS_sugar_tfrase"/>
</dbReference>
<comment type="subcellular location">
    <subcellularLocation>
        <location evidence="1">Membrane</location>
        <topology evidence="1">Multi-pass membrane protein</topology>
    </subcellularLocation>
</comment>
<dbReference type="InterPro" id="IPR017473">
    <property type="entry name" value="Undecaprenyl-P_gluc_Ptfrase"/>
</dbReference>
<protein>
    <submittedName>
        <fullName evidence="9">Exopolysaccharide biosynthesis polyprenyl glycosylphosphotransferase</fullName>
        <ecNumber evidence="9">2.7.8.6</ecNumber>
    </submittedName>
</protein>
<feature type="transmembrane region" description="Helical" evidence="7">
    <location>
        <begin position="36"/>
        <end position="55"/>
    </location>
</feature>
<evidence type="ECO:0000259" key="8">
    <source>
        <dbReference type="Pfam" id="PF02397"/>
    </source>
</evidence>
<evidence type="ECO:0000313" key="10">
    <source>
        <dbReference type="Proteomes" id="UP000002027"/>
    </source>
</evidence>
<dbReference type="GO" id="GO:0047360">
    <property type="term" value="F:undecaprenyl-phosphate galactose phosphotransferase activity"/>
    <property type="evidence" value="ECO:0007669"/>
    <property type="project" value="UniProtKB-EC"/>
</dbReference>
<name>D1C8L2_SPHTD</name>